<evidence type="ECO:0000256" key="1">
    <source>
        <dbReference type="SAM" id="MobiDB-lite"/>
    </source>
</evidence>
<dbReference type="Gene3D" id="3.30.710.10">
    <property type="entry name" value="Potassium Channel Kv1.1, Chain A"/>
    <property type="match status" value="1"/>
</dbReference>
<dbReference type="SMART" id="SM00225">
    <property type="entry name" value="BTB"/>
    <property type="match status" value="1"/>
</dbReference>
<proteinExistence type="predicted"/>
<dbReference type="PANTHER" id="PTHR11145">
    <property type="entry name" value="BTB/POZ DOMAIN-CONTAINING ADAPTER FOR CUL3-MEDIATED RHOA DEGRADATION PROTEIN FAMILY MEMBER"/>
    <property type="match status" value="1"/>
</dbReference>
<feature type="compositionally biased region" description="Gly residues" evidence="1">
    <location>
        <begin position="212"/>
        <end position="224"/>
    </location>
</feature>
<protein>
    <recommendedName>
        <fullName evidence="2">BTB domain-containing protein</fullName>
    </recommendedName>
</protein>
<comment type="caution">
    <text evidence="3">The sequence shown here is derived from an EMBL/GenBank/DDBJ whole genome shotgun (WGS) entry which is preliminary data.</text>
</comment>
<dbReference type="PROSITE" id="PS50097">
    <property type="entry name" value="BTB"/>
    <property type="match status" value="1"/>
</dbReference>
<dbReference type="InterPro" id="IPR003131">
    <property type="entry name" value="T1-type_BTB"/>
</dbReference>
<organism evidence="3 4">
    <name type="scientific">Prymnesium parvum</name>
    <name type="common">Toxic golden alga</name>
    <dbReference type="NCBI Taxonomy" id="97485"/>
    <lineage>
        <taxon>Eukaryota</taxon>
        <taxon>Haptista</taxon>
        <taxon>Haptophyta</taxon>
        <taxon>Prymnesiophyceae</taxon>
        <taxon>Prymnesiales</taxon>
        <taxon>Prymnesiaceae</taxon>
        <taxon>Prymnesium</taxon>
    </lineage>
</organism>
<sequence length="404" mass="42955">MDSTDPASPLPDVPPSCRVRLNVGGSRFETTVGTLTGHGKLKTFFSSLLRHNGLEGELFIDRDGESFGPLLSFLRTGELHVPPRLSEAALRLEADYYCISLPPARPARRSSVRSDGLYVSFSVRAQSGLSEEARSSQGLADADARAYLIFTTAEMGTVGSATLGRREADGQWSALQCRYICYPGGLLQVHRVGGGSTSELLRSEEEARDGAGGESNGSGGIAGGGESAGIELSAVVLNGEFIEVMQCGRVGRREQPFHFVRSLPPTPGTAFVSQVSQPGPGRGAGPTGAGRVVLSFESASVVGVMVTSSHPGWSSVAGCSYRSLQGHRGGGCAEDISNDSRVEIETPPTDDLCHLEIRNANFSRSADFVSLGEQGLVEFVQLNAQHQPQLIWYRPVLQSESPWS</sequence>
<dbReference type="AlphaFoldDB" id="A0AB34J6K0"/>
<dbReference type="InterPro" id="IPR045068">
    <property type="entry name" value="BACURD1-3"/>
</dbReference>
<evidence type="ECO:0000313" key="3">
    <source>
        <dbReference type="EMBL" id="KAL1512204.1"/>
    </source>
</evidence>
<dbReference type="SUPFAM" id="SSF54695">
    <property type="entry name" value="POZ domain"/>
    <property type="match status" value="1"/>
</dbReference>
<dbReference type="EMBL" id="JBGBPQ010000013">
    <property type="protein sequence ID" value="KAL1512204.1"/>
    <property type="molecule type" value="Genomic_DNA"/>
</dbReference>
<keyword evidence="4" id="KW-1185">Reference proteome</keyword>
<dbReference type="Proteomes" id="UP001515480">
    <property type="component" value="Unassembled WGS sequence"/>
</dbReference>
<feature type="domain" description="BTB" evidence="2">
    <location>
        <begin position="17"/>
        <end position="83"/>
    </location>
</feature>
<gene>
    <name evidence="3" type="ORF">AB1Y20_005468</name>
</gene>
<accession>A0AB34J6K0</accession>
<dbReference type="GO" id="GO:0051260">
    <property type="term" value="P:protein homooligomerization"/>
    <property type="evidence" value="ECO:0007669"/>
    <property type="project" value="InterPro"/>
</dbReference>
<dbReference type="InterPro" id="IPR011333">
    <property type="entry name" value="SKP1/BTB/POZ_sf"/>
</dbReference>
<evidence type="ECO:0000313" key="4">
    <source>
        <dbReference type="Proteomes" id="UP001515480"/>
    </source>
</evidence>
<dbReference type="PANTHER" id="PTHR11145:SF8">
    <property type="entry name" value="RE57120P"/>
    <property type="match status" value="1"/>
</dbReference>
<dbReference type="InterPro" id="IPR000210">
    <property type="entry name" value="BTB/POZ_dom"/>
</dbReference>
<reference evidence="3 4" key="1">
    <citation type="journal article" date="2024" name="Science">
        <title>Giant polyketide synthase enzymes in the biosynthesis of giant marine polyether toxins.</title>
        <authorList>
            <person name="Fallon T.R."/>
            <person name="Shende V.V."/>
            <person name="Wierzbicki I.H."/>
            <person name="Pendleton A.L."/>
            <person name="Watervoot N.F."/>
            <person name="Auber R.P."/>
            <person name="Gonzalez D.J."/>
            <person name="Wisecaver J.H."/>
            <person name="Moore B.S."/>
        </authorList>
    </citation>
    <scope>NUCLEOTIDE SEQUENCE [LARGE SCALE GENOMIC DNA]</scope>
    <source>
        <strain evidence="3 4">12B1</strain>
    </source>
</reference>
<feature type="region of interest" description="Disordered" evidence="1">
    <location>
        <begin position="203"/>
        <end position="224"/>
    </location>
</feature>
<dbReference type="CDD" id="cd18316">
    <property type="entry name" value="BTB_POZ_KCTD-like"/>
    <property type="match status" value="1"/>
</dbReference>
<evidence type="ECO:0000259" key="2">
    <source>
        <dbReference type="PROSITE" id="PS50097"/>
    </source>
</evidence>
<name>A0AB34J6K0_PRYPA</name>
<dbReference type="Pfam" id="PF02214">
    <property type="entry name" value="BTB_2"/>
    <property type="match status" value="1"/>
</dbReference>